<accession>A0ABR1MGZ2</accession>
<evidence type="ECO:0000313" key="2">
    <source>
        <dbReference type="EMBL" id="KAK7546310.1"/>
    </source>
</evidence>
<feature type="region of interest" description="Disordered" evidence="1">
    <location>
        <begin position="367"/>
        <end position="477"/>
    </location>
</feature>
<feature type="region of interest" description="Disordered" evidence="1">
    <location>
        <begin position="490"/>
        <end position="543"/>
    </location>
</feature>
<feature type="compositionally biased region" description="Basic and acidic residues" evidence="1">
    <location>
        <begin position="795"/>
        <end position="812"/>
    </location>
</feature>
<gene>
    <name evidence="2" type="ORF">IWX46DRAFT_87169</name>
</gene>
<feature type="compositionally biased region" description="Polar residues" evidence="1">
    <location>
        <begin position="495"/>
        <end position="513"/>
    </location>
</feature>
<feature type="compositionally biased region" description="Polar residues" evidence="1">
    <location>
        <begin position="460"/>
        <end position="477"/>
    </location>
</feature>
<proteinExistence type="predicted"/>
<feature type="region of interest" description="Disordered" evidence="1">
    <location>
        <begin position="213"/>
        <end position="286"/>
    </location>
</feature>
<dbReference type="EMBL" id="JBBPDW010000015">
    <property type="protein sequence ID" value="KAK7546310.1"/>
    <property type="molecule type" value="Genomic_DNA"/>
</dbReference>
<feature type="compositionally biased region" description="Basic and acidic residues" evidence="1">
    <location>
        <begin position="426"/>
        <end position="439"/>
    </location>
</feature>
<reference evidence="2 3" key="1">
    <citation type="submission" date="2024-04" db="EMBL/GenBank/DDBJ databases">
        <title>Phyllosticta paracitricarpa is synonymous to the EU quarantine fungus P. citricarpa based on phylogenomic analyses.</title>
        <authorList>
            <consortium name="Lawrence Berkeley National Laboratory"/>
            <person name="Van Ingen-Buijs V.A."/>
            <person name="Van Westerhoven A.C."/>
            <person name="Haridas S."/>
            <person name="Skiadas P."/>
            <person name="Martin F."/>
            <person name="Groenewald J.Z."/>
            <person name="Crous P.W."/>
            <person name="Seidl M.F."/>
        </authorList>
    </citation>
    <scope>NUCLEOTIDE SEQUENCE [LARGE SCALE GENOMIC DNA]</scope>
    <source>
        <strain evidence="2 3">CBS 122670</strain>
    </source>
</reference>
<feature type="compositionally biased region" description="Polar residues" evidence="1">
    <location>
        <begin position="563"/>
        <end position="578"/>
    </location>
</feature>
<feature type="region of interest" description="Disordered" evidence="1">
    <location>
        <begin position="560"/>
        <end position="672"/>
    </location>
</feature>
<evidence type="ECO:0000256" key="1">
    <source>
        <dbReference type="SAM" id="MobiDB-lite"/>
    </source>
</evidence>
<name>A0ABR1MGZ2_9PEZI</name>
<organism evidence="2 3">
    <name type="scientific">Phyllosticta citricarpa</name>
    <dbReference type="NCBI Taxonomy" id="55181"/>
    <lineage>
        <taxon>Eukaryota</taxon>
        <taxon>Fungi</taxon>
        <taxon>Dikarya</taxon>
        <taxon>Ascomycota</taxon>
        <taxon>Pezizomycotina</taxon>
        <taxon>Dothideomycetes</taxon>
        <taxon>Dothideomycetes incertae sedis</taxon>
        <taxon>Botryosphaeriales</taxon>
        <taxon>Phyllostictaceae</taxon>
        <taxon>Phyllosticta</taxon>
    </lineage>
</organism>
<feature type="region of interest" description="Disordered" evidence="1">
    <location>
        <begin position="716"/>
        <end position="812"/>
    </location>
</feature>
<protein>
    <recommendedName>
        <fullName evidence="4">Zn(2)-C6 fungal-type domain-containing protein</fullName>
    </recommendedName>
</protein>
<sequence>MAHHPLPPLSLGEVINNGRPLSIEESERTKSCLIWINSLKWDDREDICPFDHSWKWTSRSLLQDFPWHVRGATILRLQILGWTLCQIAEEAMWYRNYTPRNMFHWYRCYKHLARKLQGLAAHTMSVIGRYEDNCRATGRPPRCTNCVVKFQKCSQRELPGGQSPCEWCRDHGLMSKSCSQSYNPIPPFRHKPIPNFVPPDLLIFAEDSKEYFPRMSKSNNSSPGTTPRRQLSADPTELPPTTSAQHIEVSAEPGPNYLPPTTSAQANEVAARPRPNDMPSPTRSAREVEVARFLQLFKAVDIRHGPSNGSEVSEAIPSDIVEPSEGLGEDGYVKIDDADVRSDDFEIVNAGSARIGEEDRKEQLLETANRADDLHQKRRRTAKGEFLYTGSGPNSPSRPDHRDQSDASSVGSKRRHSQFSETASADNRDRDSPRSEAVRSDAGLRLSPRSPRVPRLGTSRPGTQRSGSLRFESASTNTEQIKAWRSIVGIPDTGRTGSISSNVSLPGTRSVAQQDVDAGHQHTPRSESVRSETTRSEIARPNAEQINAWRSVVGTPDIEHTRSFSSNASLPDTRSLPQQEVDVGHQRTQRLGTMRSETARSESALPSTEQAEIWRSVVGLTDAGNRPRSQTMRSETARSGTARSGTARSGTARSGTARSGTARSGTARSQIGFTNAEQVNVWRNMMGLSDSGHTSNYLPDTGSAEQRYVDSYFPNFSSANVHRPSTAGSRGLSIRSSINEAPDGGPAVSESPDPNASGYEAGSEGANMLLSTPDPISSSVEPPDQRRSATAGPTHDNDAKVVMEDVHDDGVR</sequence>
<comment type="caution">
    <text evidence="2">The sequence shown here is derived from an EMBL/GenBank/DDBJ whole genome shotgun (WGS) entry which is preliminary data.</text>
</comment>
<evidence type="ECO:0000313" key="3">
    <source>
        <dbReference type="Proteomes" id="UP001365128"/>
    </source>
</evidence>
<dbReference type="Proteomes" id="UP001365128">
    <property type="component" value="Unassembled WGS sequence"/>
</dbReference>
<feature type="compositionally biased region" description="Low complexity" evidence="1">
    <location>
        <begin position="444"/>
        <end position="456"/>
    </location>
</feature>
<keyword evidence="3" id="KW-1185">Reference proteome</keyword>
<evidence type="ECO:0008006" key="4">
    <source>
        <dbReference type="Google" id="ProtNLM"/>
    </source>
</evidence>
<feature type="compositionally biased region" description="Polar residues" evidence="1">
    <location>
        <begin position="627"/>
        <end position="672"/>
    </location>
</feature>
<feature type="region of interest" description="Disordered" evidence="1">
    <location>
        <begin position="305"/>
        <end position="331"/>
    </location>
</feature>
<feature type="compositionally biased region" description="Polar residues" evidence="1">
    <location>
        <begin position="216"/>
        <end position="229"/>
    </location>
</feature>
<feature type="compositionally biased region" description="Basic and acidic residues" evidence="1">
    <location>
        <begin position="517"/>
        <end position="538"/>
    </location>
</feature>